<evidence type="ECO:0000313" key="4">
    <source>
        <dbReference type="EMBL" id="SIT65630.1"/>
    </source>
</evidence>
<dbReference type="Proteomes" id="UP000223759">
    <property type="component" value="Unassembled WGS sequence"/>
</dbReference>
<dbReference type="GO" id="GO:0009306">
    <property type="term" value="P:protein secretion"/>
    <property type="evidence" value="ECO:0007669"/>
    <property type="project" value="InterPro"/>
</dbReference>
<reference evidence="4 5" key="1">
    <citation type="submission" date="2017-01" db="EMBL/GenBank/DDBJ databases">
        <authorList>
            <person name="Mah S.A."/>
            <person name="Swanson W.J."/>
            <person name="Moy G.W."/>
            <person name="Vacquier V.D."/>
        </authorList>
    </citation>
    <scope>NUCLEOTIDE SEQUENCE [LARGE SCALE GENOMIC DNA]</scope>
    <source>
        <strain evidence="4 5">M9</strain>
    </source>
</reference>
<dbReference type="PANTHER" id="PTHR30332:SF17">
    <property type="entry name" value="TYPE IV PILIATION SYSTEM PROTEIN DR_0774-RELATED"/>
    <property type="match status" value="1"/>
</dbReference>
<dbReference type="STRING" id="233100.SAMN05216526_0080"/>
<comment type="similarity">
    <text evidence="1">Belongs to the bacterial secretin family.</text>
</comment>
<dbReference type="PRINTS" id="PR00811">
    <property type="entry name" value="BCTERIALGSPD"/>
</dbReference>
<evidence type="ECO:0000259" key="3">
    <source>
        <dbReference type="PROSITE" id="PS50914"/>
    </source>
</evidence>
<evidence type="ECO:0000256" key="1">
    <source>
        <dbReference type="RuleBase" id="RU004003"/>
    </source>
</evidence>
<dbReference type="PRINTS" id="PR01032">
    <property type="entry name" value="PHAGEIV"/>
</dbReference>
<dbReference type="Pfam" id="PF00263">
    <property type="entry name" value="Secretin"/>
    <property type="match status" value="1"/>
</dbReference>
<dbReference type="RefSeq" id="WP_076753990.1">
    <property type="nucleotide sequence ID" value="NZ_CP023018.1"/>
</dbReference>
<dbReference type="PROSITE" id="PS50914">
    <property type="entry name" value="BON"/>
    <property type="match status" value="1"/>
</dbReference>
<dbReference type="AlphaFoldDB" id="A0A1R3VM14"/>
<proteinExistence type="inferred from homology"/>
<feature type="chain" id="PRO_5013045738" evidence="2">
    <location>
        <begin position="25"/>
        <end position="451"/>
    </location>
</feature>
<evidence type="ECO:0000256" key="2">
    <source>
        <dbReference type="SAM" id="SignalP"/>
    </source>
</evidence>
<dbReference type="InterPro" id="IPR004846">
    <property type="entry name" value="T2SS/T3SS_dom"/>
</dbReference>
<dbReference type="OrthoDB" id="9775455at2"/>
<dbReference type="GO" id="GO:0015627">
    <property type="term" value="C:type II protein secretion system complex"/>
    <property type="evidence" value="ECO:0007669"/>
    <property type="project" value="TreeGrafter"/>
</dbReference>
<dbReference type="InterPro" id="IPR032789">
    <property type="entry name" value="T2SS-T3SS_pil_N"/>
</dbReference>
<gene>
    <name evidence="4" type="ORF">SAMN05216526_0080</name>
</gene>
<name>A0A1R3VM14_9GAMM</name>
<evidence type="ECO:0000313" key="5">
    <source>
        <dbReference type="Proteomes" id="UP000223759"/>
    </source>
</evidence>
<dbReference type="InterPro" id="IPR001775">
    <property type="entry name" value="GspD/PilQ"/>
</dbReference>
<dbReference type="InterPro" id="IPR007055">
    <property type="entry name" value="BON_dom"/>
</dbReference>
<feature type="domain" description="BON" evidence="3">
    <location>
        <begin position="103"/>
        <end position="173"/>
    </location>
</feature>
<keyword evidence="5" id="KW-1185">Reference proteome</keyword>
<dbReference type="InterPro" id="IPR050810">
    <property type="entry name" value="Bact_Secretion_Sys_Channel"/>
</dbReference>
<dbReference type="PANTHER" id="PTHR30332">
    <property type="entry name" value="PROBABLE GENERAL SECRETION PATHWAY PROTEIN D"/>
    <property type="match status" value="1"/>
</dbReference>
<dbReference type="Pfam" id="PF13629">
    <property type="entry name" value="T2SS-T3SS_pil_N"/>
    <property type="match status" value="1"/>
</dbReference>
<dbReference type="EMBL" id="FTPK01000001">
    <property type="protein sequence ID" value="SIT65630.1"/>
    <property type="molecule type" value="Genomic_DNA"/>
</dbReference>
<keyword evidence="2" id="KW-0732">Signal</keyword>
<organism evidence="4 5">
    <name type="scientific">Ectothiorhodosinus mongolicus</name>
    <dbReference type="NCBI Taxonomy" id="233100"/>
    <lineage>
        <taxon>Bacteria</taxon>
        <taxon>Pseudomonadati</taxon>
        <taxon>Pseudomonadota</taxon>
        <taxon>Gammaproteobacteria</taxon>
        <taxon>Chromatiales</taxon>
        <taxon>Ectothiorhodospiraceae</taxon>
        <taxon>Ectothiorhodosinus</taxon>
    </lineage>
</organism>
<accession>A0A1R3VM14</accession>
<feature type="signal peptide" evidence="2">
    <location>
        <begin position="1"/>
        <end position="24"/>
    </location>
</feature>
<protein>
    <submittedName>
        <fullName evidence="4">Pilus assembly protein CpaC</fullName>
    </submittedName>
</protein>
<dbReference type="Pfam" id="PF04972">
    <property type="entry name" value="BON"/>
    <property type="match status" value="1"/>
</dbReference>
<sequence length="451" mass="48126">MFKFTVFLSGWVLMLGLWVPSAHAQNPQGLDLGEPMDVGELVLAAGKSRIVTAPVNLTQVVVGNPDVADVRMLSSRRVLLVANRSGRTNLAFRGADNQMVAMLDLVVTHDIDGIKRKLHELLPDERDLQVRSSNSMVILSGQVSDTYAMDTALAAARSFAGDNDVRNLLQVGGGQQVMLEVRIAEVKRNSLKALGISTTITGSSGSRTAEISTGLPLSVTPFVDGLFTWPDLLLRLEALETRGLAKTLAEPNIVALSGQEGSFLAGGEFPVPVLQSGGSDAITVEFKEYGVGLLFTPMVLSSSKINLRLQTEVSTIDFENATSVAGTSVPALNTRRTGTTIELADGQSFVIAGLLQENMNNVLNQVPGLGSVPILGALFRSTEFRRNETELAIVVRARLVAPSTADVRLPTDNIIAPSDIDQYLLGTLEHREISPASNTTGGLEGSFGHEL</sequence>